<evidence type="ECO:0000313" key="2">
    <source>
        <dbReference type="Proteomes" id="UP000186666"/>
    </source>
</evidence>
<organism evidence="1 2">
    <name type="scientific">Paenibacillus macquariensis</name>
    <dbReference type="NCBI Taxonomy" id="948756"/>
    <lineage>
        <taxon>Bacteria</taxon>
        <taxon>Bacillati</taxon>
        <taxon>Bacillota</taxon>
        <taxon>Bacilli</taxon>
        <taxon>Bacillales</taxon>
        <taxon>Paenibacillaceae</taxon>
        <taxon>Paenibacillus</taxon>
    </lineage>
</organism>
<evidence type="ECO:0000313" key="1">
    <source>
        <dbReference type="EMBL" id="SIQ46619.1"/>
    </source>
</evidence>
<dbReference type="Gene3D" id="3.40.50.1820">
    <property type="entry name" value="alpha/beta hydrolase"/>
    <property type="match status" value="1"/>
</dbReference>
<dbReference type="SUPFAM" id="SSF53474">
    <property type="entry name" value="alpha/beta-Hydrolases"/>
    <property type="match status" value="1"/>
</dbReference>
<dbReference type="Proteomes" id="UP000186666">
    <property type="component" value="Unassembled WGS sequence"/>
</dbReference>
<proteinExistence type="predicted"/>
<dbReference type="EMBL" id="FTNK01000002">
    <property type="protein sequence ID" value="SIQ46619.1"/>
    <property type="molecule type" value="Genomic_DNA"/>
</dbReference>
<keyword evidence="2" id="KW-1185">Reference proteome</keyword>
<dbReference type="RefSeq" id="WP_244555859.1">
    <property type="nucleotide sequence ID" value="NZ_FTNK01000002.1"/>
</dbReference>
<gene>
    <name evidence="1" type="ORF">SAMN05421578_102117</name>
</gene>
<name>A0ABY1JMM1_9BACL</name>
<sequence length="159" mass="17878">MAVLVAPSGLQLGSKVSMIHKILIPMLLFKMSSSQVQLHKIADVMSYKSMKSIDESIIGEILTHVKLEQDMPKLTEKIELVNYSSPTMLLVSKKDIFFPAVNVMRVADTIIPNLVTTITYEMGHFPSQELLKDINNDIKKFLDVNYQIVGWTGKGRTLI</sequence>
<accession>A0ABY1JMM1</accession>
<dbReference type="InterPro" id="IPR029058">
    <property type="entry name" value="AB_hydrolase_fold"/>
</dbReference>
<protein>
    <submittedName>
        <fullName evidence="1">Uncharacterized protein</fullName>
    </submittedName>
</protein>
<reference evidence="1 2" key="1">
    <citation type="submission" date="2017-01" db="EMBL/GenBank/DDBJ databases">
        <authorList>
            <person name="Varghese N."/>
            <person name="Submissions S."/>
        </authorList>
    </citation>
    <scope>NUCLEOTIDE SEQUENCE [LARGE SCALE GENOMIC DNA]</scope>
    <source>
        <strain evidence="1 2">ATCC 23464</strain>
    </source>
</reference>
<comment type="caution">
    <text evidence="1">The sequence shown here is derived from an EMBL/GenBank/DDBJ whole genome shotgun (WGS) entry which is preliminary data.</text>
</comment>